<dbReference type="FunFam" id="3.20.19.10:FF:000001">
    <property type="entry name" value="Aconitate hydratase"/>
    <property type="match status" value="1"/>
</dbReference>
<proteinExistence type="inferred from homology"/>
<dbReference type="InterPro" id="IPR006249">
    <property type="entry name" value="Aconitase/IRP2"/>
</dbReference>
<dbReference type="InterPro" id="IPR036008">
    <property type="entry name" value="Aconitase_4Fe-4S_dom"/>
</dbReference>
<keyword evidence="12" id="KW-0408">Iron</keyword>
<dbReference type="EMBL" id="KP211828">
    <property type="protein sequence ID" value="ANV79393.1"/>
    <property type="molecule type" value="Genomic_DNA"/>
</dbReference>
<evidence type="ECO:0000256" key="2">
    <source>
        <dbReference type="ARBA" id="ARBA00001966"/>
    </source>
</evidence>
<evidence type="ECO:0000256" key="1">
    <source>
        <dbReference type="ARBA" id="ARBA00000118"/>
    </source>
</evidence>
<evidence type="ECO:0000256" key="9">
    <source>
        <dbReference type="ARBA" id="ARBA00022532"/>
    </source>
</evidence>
<dbReference type="PRINTS" id="PR00415">
    <property type="entry name" value="ACONITASE"/>
</dbReference>
<evidence type="ECO:0000256" key="8">
    <source>
        <dbReference type="ARBA" id="ARBA00013250"/>
    </source>
</evidence>
<dbReference type="NCBIfam" id="NF006757">
    <property type="entry name" value="PRK09277.1"/>
    <property type="match status" value="1"/>
</dbReference>
<dbReference type="InterPro" id="IPR018136">
    <property type="entry name" value="Aconitase_4Fe-4S_BS"/>
</dbReference>
<keyword evidence="13" id="KW-0411">Iron-sulfur</keyword>
<dbReference type="InterPro" id="IPR000573">
    <property type="entry name" value="AconitaseA/IPMdHydase_ssu_swvl"/>
</dbReference>
<keyword evidence="11" id="KW-0694">RNA-binding</keyword>
<evidence type="ECO:0000256" key="3">
    <source>
        <dbReference type="ARBA" id="ARBA00005026"/>
    </source>
</evidence>
<accession>A0A1B1TAV8</accession>
<comment type="pathway">
    <text evidence="3">Organic acid metabolism; propanoate degradation.</text>
</comment>
<evidence type="ECO:0000256" key="12">
    <source>
        <dbReference type="ARBA" id="ARBA00023004"/>
    </source>
</evidence>
<evidence type="ECO:0000256" key="17">
    <source>
        <dbReference type="ARBA" id="ARBA00031081"/>
    </source>
</evidence>
<dbReference type="SUPFAM" id="SSF52016">
    <property type="entry name" value="LeuD/IlvD-like"/>
    <property type="match status" value="1"/>
</dbReference>
<dbReference type="InterPro" id="IPR001030">
    <property type="entry name" value="Acoase/IPM_deHydtase_lsu_aba"/>
</dbReference>
<dbReference type="EC" id="4.2.1.3" evidence="7"/>
<protein>
    <recommendedName>
        <fullName evidence="18">(2R,3S)-2-methylisocitrate dehydratase</fullName>
        <ecNumber evidence="7">4.2.1.3</ecNumber>
        <ecNumber evidence="8">4.2.1.99</ecNumber>
    </recommendedName>
    <alternativeName>
        <fullName evidence="16">(2S,3R)-3-hydroxybutane-1,2,3-tricarboxylate dehydratase</fullName>
    </alternativeName>
    <alternativeName>
        <fullName evidence="19">Iron-responsive protein-like</fullName>
    </alternativeName>
    <alternativeName>
        <fullName evidence="20">Probable 2-methyl-cis-aconitate hydratase</fullName>
    </alternativeName>
    <alternativeName>
        <fullName evidence="17">RNA-binding protein</fullName>
    </alternativeName>
</protein>
<keyword evidence="9" id="KW-0816">Tricarboxylic acid cycle</keyword>
<dbReference type="CDD" id="cd01580">
    <property type="entry name" value="AcnA_IRP_Swivel"/>
    <property type="match status" value="1"/>
</dbReference>
<dbReference type="InterPro" id="IPR044137">
    <property type="entry name" value="AcnA_IRP_Swivel"/>
</dbReference>
<reference evidence="23" key="2">
    <citation type="journal article" date="2015" name="ISME J.">
        <title>A new class of marine Euryarchaeota group II from the Mediterranean deep chlorophyll maximum.</title>
        <authorList>
            <person name="Martin-Cuadrado A.B."/>
            <person name="Garcia-Heredia I."/>
            <person name="Molto A.G."/>
            <person name="Lopez-Ubeda R."/>
            <person name="Kimes N."/>
            <person name="Lopez-Garcia P."/>
            <person name="Moreira D."/>
            <person name="Rodriguez-Valera F."/>
        </authorList>
    </citation>
    <scope>NUCLEOTIDE SEQUENCE</scope>
</reference>
<comment type="pathway">
    <text evidence="4">Carbohydrate metabolism; tricarboxylic acid cycle.</text>
</comment>
<dbReference type="EC" id="4.2.1.99" evidence="8"/>
<evidence type="ECO:0000256" key="16">
    <source>
        <dbReference type="ARBA" id="ARBA00030846"/>
    </source>
</evidence>
<dbReference type="NCBIfam" id="NF009520">
    <property type="entry name" value="PRK12881.1"/>
    <property type="match status" value="1"/>
</dbReference>
<dbReference type="CDD" id="cd01586">
    <property type="entry name" value="AcnA_IRP"/>
    <property type="match status" value="1"/>
</dbReference>
<dbReference type="SUPFAM" id="SSF53732">
    <property type="entry name" value="Aconitase iron-sulfur domain"/>
    <property type="match status" value="1"/>
</dbReference>
<dbReference type="PANTHER" id="PTHR11670">
    <property type="entry name" value="ACONITASE/IRON-RESPONSIVE ELEMENT FAMILY MEMBER"/>
    <property type="match status" value="1"/>
</dbReference>
<evidence type="ECO:0000256" key="4">
    <source>
        <dbReference type="ARBA" id="ARBA00005163"/>
    </source>
</evidence>
<dbReference type="AlphaFoldDB" id="A0A1B1TAV8"/>
<evidence type="ECO:0000259" key="21">
    <source>
        <dbReference type="Pfam" id="PF00330"/>
    </source>
</evidence>
<dbReference type="Gene3D" id="6.10.190.10">
    <property type="match status" value="1"/>
</dbReference>
<evidence type="ECO:0000259" key="22">
    <source>
        <dbReference type="Pfam" id="PF00694"/>
    </source>
</evidence>
<dbReference type="Pfam" id="PF00694">
    <property type="entry name" value="Aconitase_C"/>
    <property type="match status" value="1"/>
</dbReference>
<keyword evidence="14" id="KW-0456">Lyase</keyword>
<evidence type="ECO:0000256" key="13">
    <source>
        <dbReference type="ARBA" id="ARBA00023014"/>
    </source>
</evidence>
<dbReference type="FunFam" id="3.30.499.10:FF:000002">
    <property type="entry name" value="Aconitate hydratase"/>
    <property type="match status" value="1"/>
</dbReference>
<name>A0A1B1TAV8_9ARCH</name>
<comment type="cofactor">
    <cofactor evidence="2">
        <name>[4Fe-4S] cluster</name>
        <dbReference type="ChEBI" id="CHEBI:49883"/>
    </cofactor>
</comment>
<dbReference type="FunFam" id="3.30.499.10:FF:000020">
    <property type="entry name" value="Aconitate hydratase A"/>
    <property type="match status" value="1"/>
</dbReference>
<evidence type="ECO:0000256" key="20">
    <source>
        <dbReference type="ARBA" id="ARBA00033025"/>
    </source>
</evidence>
<evidence type="ECO:0000256" key="10">
    <source>
        <dbReference type="ARBA" id="ARBA00022723"/>
    </source>
</evidence>
<feature type="domain" description="Aconitase A/isopropylmalate dehydratase small subunit swivel" evidence="22">
    <location>
        <begin position="694"/>
        <end position="819"/>
    </location>
</feature>
<feature type="domain" description="Aconitase/3-isopropylmalate dehydratase large subunit alpha/beta/alpha" evidence="21">
    <location>
        <begin position="78"/>
        <end position="565"/>
    </location>
</feature>
<dbReference type="GO" id="GO:0003994">
    <property type="term" value="F:aconitate hydratase activity"/>
    <property type="evidence" value="ECO:0007669"/>
    <property type="project" value="UniProtKB-EC"/>
</dbReference>
<comment type="similarity">
    <text evidence="5">Belongs to the aconitase/IPM isomerase family.</text>
</comment>
<evidence type="ECO:0000256" key="6">
    <source>
        <dbReference type="ARBA" id="ARBA00011245"/>
    </source>
</evidence>
<evidence type="ECO:0000256" key="15">
    <source>
        <dbReference type="ARBA" id="ARBA00023501"/>
    </source>
</evidence>
<comment type="catalytic activity">
    <reaction evidence="1">
        <text>(2S,3R)-3-hydroxybutane-1,2,3-tricarboxylate = 2-methyl-cis-aconitate + H2O</text>
        <dbReference type="Rhea" id="RHEA:17941"/>
        <dbReference type="ChEBI" id="CHEBI:15377"/>
        <dbReference type="ChEBI" id="CHEBI:57429"/>
        <dbReference type="ChEBI" id="CHEBI:57872"/>
        <dbReference type="EC" id="4.2.1.99"/>
    </reaction>
</comment>
<dbReference type="InterPro" id="IPR015931">
    <property type="entry name" value="Acnase/IPM_dHydase_lsu_aba_1/3"/>
</dbReference>
<evidence type="ECO:0000256" key="5">
    <source>
        <dbReference type="ARBA" id="ARBA00007185"/>
    </source>
</evidence>
<evidence type="ECO:0000256" key="18">
    <source>
        <dbReference type="ARBA" id="ARBA00031613"/>
    </source>
</evidence>
<comment type="catalytic activity">
    <reaction evidence="15">
        <text>citrate = D-threo-isocitrate</text>
        <dbReference type="Rhea" id="RHEA:10336"/>
        <dbReference type="ChEBI" id="CHEBI:15562"/>
        <dbReference type="ChEBI" id="CHEBI:16947"/>
        <dbReference type="EC" id="4.2.1.3"/>
    </reaction>
</comment>
<dbReference type="InterPro" id="IPR015928">
    <property type="entry name" value="Aconitase/3IPM_dehydase_swvl"/>
</dbReference>
<dbReference type="GO" id="GO:0046872">
    <property type="term" value="F:metal ion binding"/>
    <property type="evidence" value="ECO:0007669"/>
    <property type="project" value="UniProtKB-KW"/>
</dbReference>
<dbReference type="GO" id="GO:0003723">
    <property type="term" value="F:RNA binding"/>
    <property type="evidence" value="ECO:0007669"/>
    <property type="project" value="UniProtKB-KW"/>
</dbReference>
<dbReference type="GO" id="GO:0051536">
    <property type="term" value="F:iron-sulfur cluster binding"/>
    <property type="evidence" value="ECO:0007669"/>
    <property type="project" value="UniProtKB-KW"/>
</dbReference>
<dbReference type="Gene3D" id="3.30.499.10">
    <property type="entry name" value="Aconitase, domain 3"/>
    <property type="match status" value="2"/>
</dbReference>
<dbReference type="Gene3D" id="3.20.19.10">
    <property type="entry name" value="Aconitase, domain 4"/>
    <property type="match status" value="1"/>
</dbReference>
<evidence type="ECO:0000256" key="14">
    <source>
        <dbReference type="ARBA" id="ARBA00023239"/>
    </source>
</evidence>
<evidence type="ECO:0000256" key="7">
    <source>
        <dbReference type="ARBA" id="ARBA00012926"/>
    </source>
</evidence>
<comment type="subunit">
    <text evidence="6">Monomer.</text>
</comment>
<dbReference type="PROSITE" id="PS00450">
    <property type="entry name" value="ACONITASE_1"/>
    <property type="match status" value="1"/>
</dbReference>
<evidence type="ECO:0000256" key="19">
    <source>
        <dbReference type="ARBA" id="ARBA00031977"/>
    </source>
</evidence>
<evidence type="ECO:0000313" key="23">
    <source>
        <dbReference type="EMBL" id="ANV79393.1"/>
    </source>
</evidence>
<dbReference type="Pfam" id="PF00330">
    <property type="entry name" value="Aconitase"/>
    <property type="match status" value="1"/>
</dbReference>
<dbReference type="PROSITE" id="PS01244">
    <property type="entry name" value="ACONITASE_2"/>
    <property type="match status" value="1"/>
</dbReference>
<dbReference type="GO" id="GO:0047456">
    <property type="term" value="F:2-methylisocitrate dehydratase activity"/>
    <property type="evidence" value="ECO:0007669"/>
    <property type="project" value="UniProtKB-EC"/>
</dbReference>
<dbReference type="NCBIfam" id="TIGR01341">
    <property type="entry name" value="aconitase_1"/>
    <property type="match status" value="1"/>
</dbReference>
<organism evidence="23">
    <name type="scientific">uncultured Poseidoniia archaeon</name>
    <dbReference type="NCBI Taxonomy" id="1697135"/>
    <lineage>
        <taxon>Archaea</taxon>
        <taxon>Methanobacteriati</taxon>
        <taxon>Thermoplasmatota</taxon>
        <taxon>Candidatus Poseidoniia</taxon>
        <taxon>environmental samples</taxon>
    </lineage>
</organism>
<reference evidence="23" key="1">
    <citation type="submission" date="2014-11" db="EMBL/GenBank/DDBJ databases">
        <authorList>
            <person name="Zhu J."/>
            <person name="Qi W."/>
            <person name="Song R."/>
        </authorList>
    </citation>
    <scope>NUCLEOTIDE SEQUENCE</scope>
</reference>
<keyword evidence="10" id="KW-0479">Metal-binding</keyword>
<dbReference type="GO" id="GO:0006099">
    <property type="term" value="P:tricarboxylic acid cycle"/>
    <property type="evidence" value="ECO:0007669"/>
    <property type="project" value="UniProtKB-KW"/>
</dbReference>
<sequence>MVADDLFSAKSEFTTHSGDTGFFMSLKSLEEQGLCKLDELPFSIRILLESALRKCDGFLVTKEDVKRIASWSPTMKPEEIPFNPSRVILQDFTGVPAVVDIAALRDAMVDLEGDPEKVNPQVPVDLVIDHSVQVDISGLFPDARERNLEIEYQRNMERYKFLKWGQMNLDNFRAVPPGRGIVHQVNLEWIASVARLENNLWIPDSLVGTDSHTTMINGLGVLGWGVGGIEAEAVMLGQPIYMLLPEVVGFELSGKLRAGVTATDMTLRIVELLREHGVVSKFVEFYGSGMANLSLPDRATIANMAPEYGATCGFFPVDQTTLDYMHLSGREPSHIENVKQYLTAQGLFHTSDTPVPKFTSSIKLDLNTVEPALAGPKRPQDRVNLSEMKEHWLQSLNSPSGHQGHGINSENNLDSSHIEGRNVNLQHGDIVIAAITSCTNTSNPSVMLAAGLLARNARSKGLELKPWVRPSLAPGSRVVTEYFDAAGLTEDLSALGFNVVGYGCTTCIGNSGPLDEDIESAIDESNLIVGSVLSGNRNFEGRIHQKVKANYLASPPLVVAYALAGTLDIDLFNDPIGYTNHDEPVMLSDIWPSDEEINETLQNSLTPEMFRDRYSDVLEEPRWDSIPSEKSALYPWEDESTYIRLPSFFEGIKAEPSPIKPIKNARVLLKLGDSVTTDHISPAGAFPHHGPAGQYLIGNGVELKDFNSFGSRRGNHEVMMRGTFANIRIKNQVAEGTEGGWTTHFPTDEVVSIFEASQRYQSEGTDLVVLAGSQYGTGSSRDWAAKGTLLLGVRAVIATSFERIHRSNLVGMGVLPLTFIDGEDADLLGLDGTESFNIPADMELVPLSTIDIQATKNSGELIKFKAIVRLDTPVEVDYYNNGGILQTVLRNLAKE</sequence>
<evidence type="ECO:0000256" key="11">
    <source>
        <dbReference type="ARBA" id="ARBA00022884"/>
    </source>
</evidence>